<organism evidence="2 3">
    <name type="scientific">Taibaiella soli</name>
    <dbReference type="NCBI Taxonomy" id="1649169"/>
    <lineage>
        <taxon>Bacteria</taxon>
        <taxon>Pseudomonadati</taxon>
        <taxon>Bacteroidota</taxon>
        <taxon>Chitinophagia</taxon>
        <taxon>Chitinophagales</taxon>
        <taxon>Chitinophagaceae</taxon>
        <taxon>Taibaiella</taxon>
    </lineage>
</organism>
<keyword evidence="3" id="KW-1185">Reference proteome</keyword>
<comment type="caution">
    <text evidence="2">The sequence shown here is derived from an EMBL/GenBank/DDBJ whole genome shotgun (WGS) entry which is preliminary data.</text>
</comment>
<evidence type="ECO:0000256" key="1">
    <source>
        <dbReference type="SAM" id="SignalP"/>
    </source>
</evidence>
<dbReference type="RefSeq" id="WP_111000633.1">
    <property type="nucleotide sequence ID" value="NZ_QKTW01000026.1"/>
</dbReference>
<reference evidence="2 3" key="1">
    <citation type="submission" date="2018-06" db="EMBL/GenBank/DDBJ databases">
        <title>Mucibacter soli gen. nov., sp. nov., a new member of the family Chitinophagaceae producing mucin.</title>
        <authorList>
            <person name="Kim M.-K."/>
            <person name="Park S."/>
            <person name="Kim T.-S."/>
            <person name="Joung Y."/>
            <person name="Han J.-H."/>
            <person name="Kim S.B."/>
        </authorList>
    </citation>
    <scope>NUCLEOTIDE SEQUENCE [LARGE SCALE GENOMIC DNA]</scope>
    <source>
        <strain evidence="2 3">R1-15</strain>
    </source>
</reference>
<dbReference type="Proteomes" id="UP000248745">
    <property type="component" value="Unassembled WGS sequence"/>
</dbReference>
<sequence>MDFATKTTTLFKTPFVKKAFLSALTVLSLNAAFAQDTLYKRNGEMQQVKVTEVNSRTISFKKAENLNGPTYVVDRADVEKIKYESGSIEYFNEAPAARGPHARAPRALPMHDHNQKQYGKNILSFAPVQMTNTSVTGLGVHFEHMFDKKGMFALYIPLVWSINTNDNSYYNGYGYQNQSYSMFWTYPGLKIYPAGSNHKVCYGVGPSIAIGAGTRPYTTVNYDPNTGNSYSVTTNKDVFQMGIMVNNSLNIQPTPHLYLGVEMGLGIPYIHNNDDNNYNGNNYNYSDVPLVQFNFKIGYRF</sequence>
<feature type="signal peptide" evidence="1">
    <location>
        <begin position="1"/>
        <end position="34"/>
    </location>
</feature>
<name>A0A2W2A775_9BACT</name>
<evidence type="ECO:0008006" key="4">
    <source>
        <dbReference type="Google" id="ProtNLM"/>
    </source>
</evidence>
<evidence type="ECO:0000313" key="2">
    <source>
        <dbReference type="EMBL" id="PZF71165.1"/>
    </source>
</evidence>
<keyword evidence="1" id="KW-0732">Signal</keyword>
<accession>A0A2W2A775</accession>
<evidence type="ECO:0000313" key="3">
    <source>
        <dbReference type="Proteomes" id="UP000248745"/>
    </source>
</evidence>
<protein>
    <recommendedName>
        <fullName evidence="4">Outer membrane protein beta-barrel domain-containing protein</fullName>
    </recommendedName>
</protein>
<gene>
    <name evidence="2" type="ORF">DN068_19510</name>
</gene>
<dbReference type="AlphaFoldDB" id="A0A2W2A775"/>
<dbReference type="OrthoDB" id="666428at2"/>
<feature type="chain" id="PRO_5016147492" description="Outer membrane protein beta-barrel domain-containing protein" evidence="1">
    <location>
        <begin position="35"/>
        <end position="301"/>
    </location>
</feature>
<dbReference type="EMBL" id="QKTW01000026">
    <property type="protein sequence ID" value="PZF71165.1"/>
    <property type="molecule type" value="Genomic_DNA"/>
</dbReference>
<proteinExistence type="predicted"/>